<name>A0AAN6N9T8_9PEZI</name>
<dbReference type="Gene3D" id="3.40.50.300">
    <property type="entry name" value="P-loop containing nucleotide triphosphate hydrolases"/>
    <property type="match status" value="1"/>
</dbReference>
<dbReference type="PANTHER" id="PTHR46498">
    <property type="entry name" value="GTP-BINDING PROTEIN 8"/>
    <property type="match status" value="1"/>
</dbReference>
<feature type="region of interest" description="Disordered" evidence="5">
    <location>
        <begin position="40"/>
        <end position="80"/>
    </location>
</feature>
<dbReference type="AlphaFoldDB" id="A0AAN6N9T8"/>
<evidence type="ECO:0000259" key="6">
    <source>
        <dbReference type="PROSITE" id="PS51706"/>
    </source>
</evidence>
<organism evidence="7 8">
    <name type="scientific">Diplogelasinospora grovesii</name>
    <dbReference type="NCBI Taxonomy" id="303347"/>
    <lineage>
        <taxon>Eukaryota</taxon>
        <taxon>Fungi</taxon>
        <taxon>Dikarya</taxon>
        <taxon>Ascomycota</taxon>
        <taxon>Pezizomycotina</taxon>
        <taxon>Sordariomycetes</taxon>
        <taxon>Sordariomycetidae</taxon>
        <taxon>Sordariales</taxon>
        <taxon>Diplogelasinosporaceae</taxon>
        <taxon>Diplogelasinospora</taxon>
    </lineage>
</organism>
<dbReference type="Proteomes" id="UP001303473">
    <property type="component" value="Unassembled WGS sequence"/>
</dbReference>
<dbReference type="EMBL" id="MU853783">
    <property type="protein sequence ID" value="KAK3941460.1"/>
    <property type="molecule type" value="Genomic_DNA"/>
</dbReference>
<sequence>MRSITPATFLAMPPALRSFVLEASILRPCTSNTWTALSRRALSTSHPPTRSPPSPPPQALSYLPAPSNDPNQHAIPAPPVSEPNLLVANTIFTSLRPRFLYAAPRFLYVPVNTQIPEVCVLGRSNVGKSTLINALAGLDGSLAGRSHGATAKRAGQAITSSKAGSTKTMNAYGFGPPLQLPKPPKPKDTSEEDDSARRLSRTEKRAEHKKAQRQRERPPAHSLILMDMPGYGLNSQKEWGVEITKYLSRRAMLRGAVLLVDAVAGIKDGDRMALNMLRDANVRTAIVLTKADKLVMAQDQGVNDMCLSVWEELRRIERRSLTWLEGTEKGWEREIWVTGAGDPKSTTTSVGKDAPVSGGLGVAGARLAICRMAGLVQDDRGNLLAPQVVKEKVVSKVVPFDQIQWQLPEKEEPRRRLHPSF</sequence>
<dbReference type="InterPro" id="IPR052279">
    <property type="entry name" value="EngB_GTPase"/>
</dbReference>
<feature type="compositionally biased region" description="Polar residues" evidence="5">
    <location>
        <begin position="157"/>
        <end position="169"/>
    </location>
</feature>
<keyword evidence="1" id="KW-0479">Metal-binding</keyword>
<dbReference type="Pfam" id="PF01926">
    <property type="entry name" value="MMR_HSR1"/>
    <property type="match status" value="1"/>
</dbReference>
<evidence type="ECO:0000256" key="2">
    <source>
        <dbReference type="ARBA" id="ARBA00022741"/>
    </source>
</evidence>
<feature type="compositionally biased region" description="Basic and acidic residues" evidence="5">
    <location>
        <begin position="185"/>
        <end position="206"/>
    </location>
</feature>
<keyword evidence="2" id="KW-0547">Nucleotide-binding</keyword>
<evidence type="ECO:0000256" key="5">
    <source>
        <dbReference type="SAM" id="MobiDB-lite"/>
    </source>
</evidence>
<evidence type="ECO:0000313" key="7">
    <source>
        <dbReference type="EMBL" id="KAK3941460.1"/>
    </source>
</evidence>
<dbReference type="GO" id="GO:0005525">
    <property type="term" value="F:GTP binding"/>
    <property type="evidence" value="ECO:0007669"/>
    <property type="project" value="UniProtKB-KW"/>
</dbReference>
<keyword evidence="4" id="KW-0342">GTP-binding</keyword>
<dbReference type="PROSITE" id="PS51706">
    <property type="entry name" value="G_ENGB"/>
    <property type="match status" value="1"/>
</dbReference>
<dbReference type="GO" id="GO:0046872">
    <property type="term" value="F:metal ion binding"/>
    <property type="evidence" value="ECO:0007669"/>
    <property type="project" value="UniProtKB-KW"/>
</dbReference>
<keyword evidence="8" id="KW-1185">Reference proteome</keyword>
<dbReference type="InterPro" id="IPR006073">
    <property type="entry name" value="GTP-bd"/>
</dbReference>
<feature type="domain" description="EngB-type G" evidence="6">
    <location>
        <begin position="114"/>
        <end position="334"/>
    </location>
</feature>
<dbReference type="PANTHER" id="PTHR46498:SF1">
    <property type="entry name" value="GTP-BINDING PROTEIN 8"/>
    <property type="match status" value="1"/>
</dbReference>
<dbReference type="InterPro" id="IPR027417">
    <property type="entry name" value="P-loop_NTPase"/>
</dbReference>
<keyword evidence="3" id="KW-0460">Magnesium</keyword>
<evidence type="ECO:0000313" key="8">
    <source>
        <dbReference type="Proteomes" id="UP001303473"/>
    </source>
</evidence>
<dbReference type="SUPFAM" id="SSF52540">
    <property type="entry name" value="P-loop containing nucleoside triphosphate hydrolases"/>
    <property type="match status" value="1"/>
</dbReference>
<comment type="caution">
    <text evidence="7">The sequence shown here is derived from an EMBL/GenBank/DDBJ whole genome shotgun (WGS) entry which is preliminary data.</text>
</comment>
<protein>
    <submittedName>
        <fullName evidence="7">Ribosome biogenesis gtp-binding protein</fullName>
    </submittedName>
</protein>
<dbReference type="GO" id="GO:0005739">
    <property type="term" value="C:mitochondrion"/>
    <property type="evidence" value="ECO:0007669"/>
    <property type="project" value="TreeGrafter"/>
</dbReference>
<reference evidence="8" key="1">
    <citation type="journal article" date="2023" name="Mol. Phylogenet. Evol.">
        <title>Genome-scale phylogeny and comparative genomics of the fungal order Sordariales.</title>
        <authorList>
            <person name="Hensen N."/>
            <person name="Bonometti L."/>
            <person name="Westerberg I."/>
            <person name="Brannstrom I.O."/>
            <person name="Guillou S."/>
            <person name="Cros-Aarteil S."/>
            <person name="Calhoun S."/>
            <person name="Haridas S."/>
            <person name="Kuo A."/>
            <person name="Mondo S."/>
            <person name="Pangilinan J."/>
            <person name="Riley R."/>
            <person name="LaButti K."/>
            <person name="Andreopoulos B."/>
            <person name="Lipzen A."/>
            <person name="Chen C."/>
            <person name="Yan M."/>
            <person name="Daum C."/>
            <person name="Ng V."/>
            <person name="Clum A."/>
            <person name="Steindorff A."/>
            <person name="Ohm R.A."/>
            <person name="Martin F."/>
            <person name="Silar P."/>
            <person name="Natvig D.O."/>
            <person name="Lalanne C."/>
            <person name="Gautier V."/>
            <person name="Ament-Velasquez S.L."/>
            <person name="Kruys A."/>
            <person name="Hutchinson M.I."/>
            <person name="Powell A.J."/>
            <person name="Barry K."/>
            <person name="Miller A.N."/>
            <person name="Grigoriev I.V."/>
            <person name="Debuchy R."/>
            <person name="Gladieux P."/>
            <person name="Hiltunen Thoren M."/>
            <person name="Johannesson H."/>
        </authorList>
    </citation>
    <scope>NUCLEOTIDE SEQUENCE [LARGE SCALE GENOMIC DNA]</scope>
    <source>
        <strain evidence="8">CBS 340.73</strain>
    </source>
</reference>
<feature type="compositionally biased region" description="Pro residues" evidence="5">
    <location>
        <begin position="49"/>
        <end position="58"/>
    </location>
</feature>
<gene>
    <name evidence="7" type="ORF">QBC46DRAFT_382743</name>
</gene>
<evidence type="ECO:0000256" key="4">
    <source>
        <dbReference type="ARBA" id="ARBA00023134"/>
    </source>
</evidence>
<dbReference type="InterPro" id="IPR030393">
    <property type="entry name" value="G_ENGB_dom"/>
</dbReference>
<evidence type="ECO:0000256" key="3">
    <source>
        <dbReference type="ARBA" id="ARBA00022842"/>
    </source>
</evidence>
<feature type="region of interest" description="Disordered" evidence="5">
    <location>
        <begin position="150"/>
        <end position="219"/>
    </location>
</feature>
<accession>A0AAN6N9T8</accession>
<evidence type="ECO:0000256" key="1">
    <source>
        <dbReference type="ARBA" id="ARBA00022723"/>
    </source>
</evidence>
<proteinExistence type="predicted"/>